<gene>
    <name evidence="3" type="primary">gltA</name>
    <name evidence="3" type="ORF">QBE54_04915</name>
</gene>
<dbReference type="InterPro" id="IPR036188">
    <property type="entry name" value="FAD/NAD-bd_sf"/>
</dbReference>
<accession>A0ABZ2YGZ3</accession>
<dbReference type="GO" id="GO:0004355">
    <property type="term" value="F:glutamate synthase (NADPH) activity"/>
    <property type="evidence" value="ECO:0007669"/>
    <property type="project" value="UniProtKB-EC"/>
</dbReference>
<reference evidence="3 4" key="1">
    <citation type="submission" date="2023-03" db="EMBL/GenBank/DDBJ databases">
        <title>Novel Species.</title>
        <authorList>
            <person name="Ma S."/>
        </authorList>
    </citation>
    <scope>NUCLEOTIDE SEQUENCE [LARGE SCALE GENOMIC DNA]</scope>
    <source>
        <strain evidence="3 4">B11</strain>
    </source>
</reference>
<dbReference type="PANTHER" id="PTHR42783:SF3">
    <property type="entry name" value="GLUTAMATE SYNTHASE [NADPH] SMALL CHAIN-RELATED"/>
    <property type="match status" value="1"/>
</dbReference>
<dbReference type="Pfam" id="PF07992">
    <property type="entry name" value="Pyr_redox_2"/>
    <property type="match status" value="1"/>
</dbReference>
<dbReference type="Gene3D" id="3.50.50.60">
    <property type="entry name" value="FAD/NAD(P)-binding domain"/>
    <property type="match status" value="2"/>
</dbReference>
<dbReference type="EC" id="1.4.1.13" evidence="3"/>
<evidence type="ECO:0000259" key="1">
    <source>
        <dbReference type="Pfam" id="PF07992"/>
    </source>
</evidence>
<dbReference type="PRINTS" id="PR00411">
    <property type="entry name" value="PNDRDTASEI"/>
</dbReference>
<dbReference type="SUPFAM" id="SSF46548">
    <property type="entry name" value="alpha-helical ferredoxin"/>
    <property type="match status" value="1"/>
</dbReference>
<dbReference type="NCBIfam" id="TIGR01316">
    <property type="entry name" value="gltA"/>
    <property type="match status" value="1"/>
</dbReference>
<dbReference type="SUPFAM" id="SSF51971">
    <property type="entry name" value="Nucleotide-binding domain"/>
    <property type="match status" value="1"/>
</dbReference>
<evidence type="ECO:0000313" key="3">
    <source>
        <dbReference type="EMBL" id="WZL77065.1"/>
    </source>
</evidence>
<dbReference type="InterPro" id="IPR006004">
    <property type="entry name" value="SudA-like"/>
</dbReference>
<feature type="domain" description="Dihydroprymidine dehydrogenase" evidence="2">
    <location>
        <begin position="19"/>
        <end position="129"/>
    </location>
</feature>
<protein>
    <submittedName>
        <fullName evidence="3">NADPH-dependent glutamate synthase</fullName>
        <ecNumber evidence="3">1.4.1.13</ecNumber>
    </submittedName>
</protein>
<dbReference type="InterPro" id="IPR023753">
    <property type="entry name" value="FAD/NAD-binding_dom"/>
</dbReference>
<dbReference type="Gene3D" id="1.10.1060.10">
    <property type="entry name" value="Alpha-helical ferredoxin"/>
    <property type="match status" value="1"/>
</dbReference>
<dbReference type="Pfam" id="PF14691">
    <property type="entry name" value="Fer4_20"/>
    <property type="match status" value="1"/>
</dbReference>
<keyword evidence="4" id="KW-1185">Reference proteome</keyword>
<dbReference type="PANTHER" id="PTHR42783">
    <property type="entry name" value="GLUTAMATE SYNTHASE [NADPH] SMALL CHAIN"/>
    <property type="match status" value="1"/>
</dbReference>
<dbReference type="Proteomes" id="UP001461341">
    <property type="component" value="Chromosome"/>
</dbReference>
<dbReference type="InterPro" id="IPR009051">
    <property type="entry name" value="Helical_ferredxn"/>
</dbReference>
<organism evidence="3 4">
    <name type="scientific">Thermatribacter velox</name>
    <dbReference type="NCBI Taxonomy" id="3039681"/>
    <lineage>
        <taxon>Bacteria</taxon>
        <taxon>Pseudomonadati</taxon>
        <taxon>Atribacterota</taxon>
        <taxon>Atribacteria</taxon>
        <taxon>Atribacterales</taxon>
        <taxon>Thermatribacteraceae</taxon>
        <taxon>Thermatribacter</taxon>
    </lineage>
</organism>
<evidence type="ECO:0000259" key="2">
    <source>
        <dbReference type="Pfam" id="PF14691"/>
    </source>
</evidence>
<dbReference type="PRINTS" id="PR00368">
    <property type="entry name" value="FADPNR"/>
</dbReference>
<evidence type="ECO:0000313" key="4">
    <source>
        <dbReference type="Proteomes" id="UP001461341"/>
    </source>
</evidence>
<keyword evidence="3" id="KW-0560">Oxidoreductase</keyword>
<dbReference type="EMBL" id="CP121689">
    <property type="protein sequence ID" value="WZL77065.1"/>
    <property type="molecule type" value="Genomic_DNA"/>
</dbReference>
<feature type="domain" description="FAD/NAD(P)-binding" evidence="1">
    <location>
        <begin position="142"/>
        <end position="449"/>
    </location>
</feature>
<sequence length="470" mass="51092">MQNRLSGRPKMPQRPPKERIKDFEEVPLGLPEWAAVEEAKRCLQCKKPQCVQGCPVEIDIPGFLKLVAEGRFEDAIAKIKEKNSLPAICGRVCPQETQCEEKCVLGKKGQPIAIGYLERFVADYEREKGIRPPSAPSWNGHRVAVIGSGPAGLTCAGDLAKMGYQVTIFEALHAPGGVLVYGIPEFRLPKSIVAQEVDYVRSLGVEIELSCVVGKTLTIDDLREEGYEAFFIGTGAGLPYFLNIPGENLNGIYSANEFLTRTNLMKAYLFPEFDTPVKIGRRVAVIGGGNVAMDAARCALRLGAEEVCLVYRRTKKEMPARVEEVERAEEEGVNCIILTNPVRFIGNDNGWVTGIECIQMELGEPDESGRRRPVPIPGSEFVIPIDTVVVAIGQGPNPLLLETIKGLALNKKGYIAADPQTGATSLPGVFAGGDIVTGAATVISAMGAGKRAARSIDLYLKDPNKFPQWR</sequence>
<name>A0ABZ2YGZ3_9BACT</name>
<dbReference type="InterPro" id="IPR028261">
    <property type="entry name" value="DPD_II"/>
</dbReference>
<proteinExistence type="predicted"/>